<evidence type="ECO:0000256" key="6">
    <source>
        <dbReference type="ARBA" id="ARBA00039970"/>
    </source>
</evidence>
<comment type="caution">
    <text evidence="9">The sequence shown here is derived from an EMBL/GenBank/DDBJ whole genome shotgun (WGS) entry which is preliminary data.</text>
</comment>
<reference evidence="10" key="1">
    <citation type="submission" date="2023-07" db="EMBL/GenBank/DDBJ databases">
        <title>Novel species in the genus Lipingzhangella isolated from Sambhar Salt Lake.</title>
        <authorList>
            <person name="Jiya N."/>
            <person name="Kajale S."/>
            <person name="Sharma A."/>
        </authorList>
    </citation>
    <scope>NUCLEOTIDE SEQUENCE [LARGE SCALE GENOMIC DNA]</scope>
    <source>
        <strain evidence="10">LS1_29</strain>
    </source>
</reference>
<feature type="region of interest" description="Disordered" evidence="7">
    <location>
        <begin position="328"/>
        <end position="352"/>
    </location>
</feature>
<dbReference type="Pfam" id="PF02562">
    <property type="entry name" value="PhoH"/>
    <property type="match status" value="1"/>
</dbReference>
<name>A0ABU2H8K9_9ACTN</name>
<evidence type="ECO:0000256" key="2">
    <source>
        <dbReference type="ARBA" id="ARBA00010393"/>
    </source>
</evidence>
<evidence type="ECO:0000256" key="3">
    <source>
        <dbReference type="ARBA" id="ARBA00022490"/>
    </source>
</evidence>
<dbReference type="Gene3D" id="3.40.50.300">
    <property type="entry name" value="P-loop containing nucleotide triphosphate hydrolases"/>
    <property type="match status" value="1"/>
</dbReference>
<dbReference type="RefSeq" id="WP_310912723.1">
    <property type="nucleotide sequence ID" value="NZ_JAVLVT010000005.1"/>
</dbReference>
<organism evidence="9 10">
    <name type="scientific">Lipingzhangella rawalii</name>
    <dbReference type="NCBI Taxonomy" id="2055835"/>
    <lineage>
        <taxon>Bacteria</taxon>
        <taxon>Bacillati</taxon>
        <taxon>Actinomycetota</taxon>
        <taxon>Actinomycetes</taxon>
        <taxon>Streptosporangiales</taxon>
        <taxon>Nocardiopsidaceae</taxon>
        <taxon>Lipingzhangella</taxon>
    </lineage>
</organism>
<evidence type="ECO:0000256" key="1">
    <source>
        <dbReference type="ARBA" id="ARBA00004496"/>
    </source>
</evidence>
<evidence type="ECO:0000313" key="9">
    <source>
        <dbReference type="EMBL" id="MDS1271185.1"/>
    </source>
</evidence>
<accession>A0ABU2H8K9</accession>
<evidence type="ECO:0000256" key="4">
    <source>
        <dbReference type="ARBA" id="ARBA00022741"/>
    </source>
</evidence>
<dbReference type="EMBL" id="JAVLVT010000005">
    <property type="protein sequence ID" value="MDS1271185.1"/>
    <property type="molecule type" value="Genomic_DNA"/>
</dbReference>
<comment type="similarity">
    <text evidence="2">Belongs to the PhoH family.</text>
</comment>
<evidence type="ECO:0000313" key="10">
    <source>
        <dbReference type="Proteomes" id="UP001250214"/>
    </source>
</evidence>
<comment type="subcellular location">
    <subcellularLocation>
        <location evidence="1">Cytoplasm</location>
    </subcellularLocation>
</comment>
<dbReference type="Proteomes" id="UP001250214">
    <property type="component" value="Unassembled WGS sequence"/>
</dbReference>
<dbReference type="PANTHER" id="PTHR30473">
    <property type="entry name" value="PROTEIN PHOH"/>
    <property type="match status" value="1"/>
</dbReference>
<dbReference type="InterPro" id="IPR003714">
    <property type="entry name" value="PhoH"/>
</dbReference>
<evidence type="ECO:0000256" key="7">
    <source>
        <dbReference type="SAM" id="MobiDB-lite"/>
    </source>
</evidence>
<keyword evidence="10" id="KW-1185">Reference proteome</keyword>
<keyword evidence="5" id="KW-0067">ATP-binding</keyword>
<feature type="domain" description="PhoH-like protein" evidence="8">
    <location>
        <begin position="122"/>
        <end position="324"/>
    </location>
</feature>
<gene>
    <name evidence="9" type="ORF">RIF23_12855</name>
</gene>
<evidence type="ECO:0000259" key="8">
    <source>
        <dbReference type="Pfam" id="PF02562"/>
    </source>
</evidence>
<dbReference type="InterPro" id="IPR051451">
    <property type="entry name" value="PhoH2-like"/>
</dbReference>
<keyword evidence="3" id="KW-0963">Cytoplasm</keyword>
<sequence length="352" mass="38670">MVESTQASTQVRIVVPEEHTMVALLGSRDELLRTVEDSFASDIHVRGTEITITGTSTETALVKRVFEELLQLVKNGTPLTPEDIERTIGMLRPVGAEEPPQAEVRPADVLTMNILSARGRTIRPKTLNQKHYVDAIDAHTVVFGIGPAGTGKTYLAMAKAVKALQAKEVNRIILTRPAVEAGERLGYLPGSLYEKIDPYLRPLYDALHDMLDPESIPKLMSSGTIEVAPLAYMRGRTLNDSFIILDEAQNTSAEQMKMFLTRLGFGSKIVVTGDVTQIDLPAGQTSGLGTIENILGGIDDIAFRRLESTDVVRHKLVSAIVDAYGRHDERSRNSSDGARSGRQRRSGRDRQR</sequence>
<dbReference type="InterPro" id="IPR027417">
    <property type="entry name" value="P-loop_NTPase"/>
</dbReference>
<dbReference type="SUPFAM" id="SSF52540">
    <property type="entry name" value="P-loop containing nucleoside triphosphate hydrolases"/>
    <property type="match status" value="1"/>
</dbReference>
<dbReference type="PANTHER" id="PTHR30473:SF1">
    <property type="entry name" value="PHOH-LIKE PROTEIN"/>
    <property type="match status" value="1"/>
</dbReference>
<evidence type="ECO:0000256" key="5">
    <source>
        <dbReference type="ARBA" id="ARBA00022840"/>
    </source>
</evidence>
<keyword evidence="4" id="KW-0547">Nucleotide-binding</keyword>
<proteinExistence type="inferred from homology"/>
<protein>
    <recommendedName>
        <fullName evidence="6">PhoH-like protein</fullName>
    </recommendedName>
</protein>